<dbReference type="HOGENOM" id="CLU_2668966_0_0_0"/>
<name>D1ANA6_SEBTE</name>
<dbReference type="STRING" id="526218.Sterm_2866"/>
<dbReference type="EMBL" id="CP001739">
    <property type="protein sequence ID" value="ACZ09710.1"/>
    <property type="molecule type" value="Genomic_DNA"/>
</dbReference>
<dbReference type="KEGG" id="str:Sterm_2866"/>
<reference evidence="2" key="1">
    <citation type="submission" date="2009-09" db="EMBL/GenBank/DDBJ databases">
        <title>The complete chromosome of Sebaldella termitidis ATCC 33386.</title>
        <authorList>
            <consortium name="US DOE Joint Genome Institute (JGI-PGF)"/>
            <person name="Lucas S."/>
            <person name="Copeland A."/>
            <person name="Lapidus A."/>
            <person name="Glavina del Rio T."/>
            <person name="Dalin E."/>
            <person name="Tice H."/>
            <person name="Bruce D."/>
            <person name="Goodwin L."/>
            <person name="Pitluck S."/>
            <person name="Kyrpides N."/>
            <person name="Mavromatis K."/>
            <person name="Ivanova N."/>
            <person name="Mikhailova N."/>
            <person name="Sims D."/>
            <person name="Meincke L."/>
            <person name="Brettin T."/>
            <person name="Detter J.C."/>
            <person name="Han C."/>
            <person name="Larimer F."/>
            <person name="Land M."/>
            <person name="Hauser L."/>
            <person name="Markowitz V."/>
            <person name="Cheng J.F."/>
            <person name="Hugenholtz P."/>
            <person name="Woyke T."/>
            <person name="Wu D."/>
            <person name="Eisen J.A."/>
        </authorList>
    </citation>
    <scope>NUCLEOTIDE SEQUENCE [LARGE SCALE GENOMIC DNA]</scope>
    <source>
        <strain evidence="2">ATCC 33386 / NCTC 11300</strain>
    </source>
</reference>
<evidence type="ECO:0000313" key="2">
    <source>
        <dbReference type="Proteomes" id="UP000000845"/>
    </source>
</evidence>
<reference evidence="1 2" key="2">
    <citation type="journal article" date="2010" name="Stand. Genomic Sci.">
        <title>Complete genome sequence of Sebaldella termitidis type strain (NCTC 11300).</title>
        <authorList>
            <person name="Harmon-Smith M."/>
            <person name="Celia L."/>
            <person name="Chertkov O."/>
            <person name="Lapidus A."/>
            <person name="Copeland A."/>
            <person name="Glavina Del Rio T."/>
            <person name="Nolan M."/>
            <person name="Lucas S."/>
            <person name="Tice H."/>
            <person name="Cheng J.F."/>
            <person name="Han C."/>
            <person name="Detter J.C."/>
            <person name="Bruce D."/>
            <person name="Goodwin L."/>
            <person name="Pitluck S."/>
            <person name="Pati A."/>
            <person name="Liolios K."/>
            <person name="Ivanova N."/>
            <person name="Mavromatis K."/>
            <person name="Mikhailova N."/>
            <person name="Chen A."/>
            <person name="Palaniappan K."/>
            <person name="Land M."/>
            <person name="Hauser L."/>
            <person name="Chang Y.J."/>
            <person name="Jeffries C.D."/>
            <person name="Brettin T."/>
            <person name="Goker M."/>
            <person name="Beck B."/>
            <person name="Bristow J."/>
            <person name="Eisen J.A."/>
            <person name="Markowitz V."/>
            <person name="Hugenholtz P."/>
            <person name="Kyrpides N.C."/>
            <person name="Klenk H.P."/>
            <person name="Chen F."/>
        </authorList>
    </citation>
    <scope>NUCLEOTIDE SEQUENCE [LARGE SCALE GENOMIC DNA]</scope>
    <source>
        <strain evidence="2">ATCC 33386 / NCTC 11300</strain>
    </source>
</reference>
<sequence>MTQKEIKKLKARIQEGFKYIARDETGDIYTYEKIPNKSLYGEWKDGGKLQCIGNYKFLPFIASNENPTLISKLIK</sequence>
<dbReference type="RefSeq" id="WP_012862304.1">
    <property type="nucleotide sequence ID" value="NC_013517.1"/>
</dbReference>
<dbReference type="Proteomes" id="UP000000845">
    <property type="component" value="Chromosome"/>
</dbReference>
<evidence type="ECO:0000313" key="1">
    <source>
        <dbReference type="EMBL" id="ACZ09710.1"/>
    </source>
</evidence>
<dbReference type="AlphaFoldDB" id="D1ANA6"/>
<proteinExistence type="predicted"/>
<protein>
    <submittedName>
        <fullName evidence="1">Uncharacterized protein</fullName>
    </submittedName>
</protein>
<gene>
    <name evidence="1" type="ordered locus">Sterm_2866</name>
</gene>
<organism evidence="1 2">
    <name type="scientific">Sebaldella termitidis (strain ATCC 33386 / NCTC 11300)</name>
    <dbReference type="NCBI Taxonomy" id="526218"/>
    <lineage>
        <taxon>Bacteria</taxon>
        <taxon>Fusobacteriati</taxon>
        <taxon>Fusobacteriota</taxon>
        <taxon>Fusobacteriia</taxon>
        <taxon>Fusobacteriales</taxon>
        <taxon>Leptotrichiaceae</taxon>
        <taxon>Sebaldella</taxon>
    </lineage>
</organism>
<keyword evidence="2" id="KW-1185">Reference proteome</keyword>
<accession>D1ANA6</accession>